<dbReference type="CDD" id="cd10428">
    <property type="entry name" value="LFG_like"/>
    <property type="match status" value="1"/>
</dbReference>
<comment type="subcellular location">
    <subcellularLocation>
        <location evidence="1">Membrane</location>
        <topology evidence="1">Multi-pass membrane protein</topology>
    </subcellularLocation>
</comment>
<dbReference type="Pfam" id="PF01027">
    <property type="entry name" value="Bax1-I"/>
    <property type="match status" value="1"/>
</dbReference>
<comment type="caution">
    <text evidence="6">The sequence shown here is derived from an EMBL/GenBank/DDBJ whole genome shotgun (WGS) entry which is preliminary data.</text>
</comment>
<dbReference type="InterPro" id="IPR006214">
    <property type="entry name" value="Bax_inhibitor_1-related"/>
</dbReference>
<evidence type="ECO:0000256" key="1">
    <source>
        <dbReference type="ARBA" id="ARBA00004141"/>
    </source>
</evidence>
<proteinExistence type="inferred from homology"/>
<evidence type="ECO:0000256" key="5">
    <source>
        <dbReference type="RuleBase" id="RU004379"/>
    </source>
</evidence>
<dbReference type="PANTHER" id="PTHR23291">
    <property type="entry name" value="BAX INHIBITOR-RELATED"/>
    <property type="match status" value="1"/>
</dbReference>
<dbReference type="GO" id="GO:0016020">
    <property type="term" value="C:membrane"/>
    <property type="evidence" value="ECO:0007669"/>
    <property type="project" value="UniProtKB-SubCell"/>
</dbReference>
<evidence type="ECO:0000313" key="7">
    <source>
        <dbReference type="Proteomes" id="UP001497497"/>
    </source>
</evidence>
<dbReference type="EMBL" id="CAXITT010000156">
    <property type="protein sequence ID" value="CAL1533946.1"/>
    <property type="molecule type" value="Genomic_DNA"/>
</dbReference>
<evidence type="ECO:0000313" key="6">
    <source>
        <dbReference type="EMBL" id="CAL1533946.1"/>
    </source>
</evidence>
<keyword evidence="3 5" id="KW-1133">Transmembrane helix</keyword>
<protein>
    <submittedName>
        <fullName evidence="6">Uncharacterized protein</fullName>
    </submittedName>
</protein>
<feature type="transmembrane region" description="Helical" evidence="5">
    <location>
        <begin position="216"/>
        <end position="237"/>
    </location>
</feature>
<keyword evidence="7" id="KW-1185">Reference proteome</keyword>
<feature type="transmembrane region" description="Helical" evidence="5">
    <location>
        <begin position="35"/>
        <end position="56"/>
    </location>
</feature>
<name>A0AAV2HP48_LYMST</name>
<feature type="transmembrane region" description="Helical" evidence="5">
    <location>
        <begin position="98"/>
        <end position="119"/>
    </location>
</feature>
<dbReference type="AlphaFoldDB" id="A0AAV2HP48"/>
<feature type="transmembrane region" description="Helical" evidence="5">
    <location>
        <begin position="125"/>
        <end position="143"/>
    </location>
</feature>
<accession>A0AAV2HP48</accession>
<gene>
    <name evidence="6" type="ORF">GSLYS_00007906001</name>
</gene>
<organism evidence="6 7">
    <name type="scientific">Lymnaea stagnalis</name>
    <name type="common">Great pond snail</name>
    <name type="synonym">Helix stagnalis</name>
    <dbReference type="NCBI Taxonomy" id="6523"/>
    <lineage>
        <taxon>Eukaryota</taxon>
        <taxon>Metazoa</taxon>
        <taxon>Spiralia</taxon>
        <taxon>Lophotrochozoa</taxon>
        <taxon>Mollusca</taxon>
        <taxon>Gastropoda</taxon>
        <taxon>Heterobranchia</taxon>
        <taxon>Euthyneura</taxon>
        <taxon>Panpulmonata</taxon>
        <taxon>Hygrophila</taxon>
        <taxon>Lymnaeoidea</taxon>
        <taxon>Lymnaeidae</taxon>
        <taxon>Lymnaea</taxon>
    </lineage>
</organism>
<reference evidence="6 7" key="1">
    <citation type="submission" date="2024-04" db="EMBL/GenBank/DDBJ databases">
        <authorList>
            <consortium name="Genoscope - CEA"/>
            <person name="William W."/>
        </authorList>
    </citation>
    <scope>NUCLEOTIDE SEQUENCE [LARGE SCALE GENOMIC DNA]</scope>
</reference>
<dbReference type="Proteomes" id="UP001497497">
    <property type="component" value="Unassembled WGS sequence"/>
</dbReference>
<evidence type="ECO:0000256" key="4">
    <source>
        <dbReference type="ARBA" id="ARBA00023136"/>
    </source>
</evidence>
<keyword evidence="4 5" id="KW-0472">Membrane</keyword>
<sequence>MSYTNNMDDPELGDSLINEYSFSEKAVRMGFIRKVYSILFVQIGVTASMIALFIYVDPIKEYSRDNPWMWILAFVMTFVIIIVLACCPDFRRKSPINFILLFVFTFCEGFLLGTVSGHYEKDEVLMAVGITAIVTLALTVFAFQTKWDFTMMGGMLFVLVIVLFCFGILCAIIQSRILSLVYASIGALIFSAYIVFDTQMMLGGKHKYSISPEEYIFAALNLYLDIINLFLFILSIIGNAKD</sequence>
<feature type="transmembrane region" description="Helical" evidence="5">
    <location>
        <begin position="155"/>
        <end position="174"/>
    </location>
</feature>
<evidence type="ECO:0000256" key="2">
    <source>
        <dbReference type="ARBA" id="ARBA00022692"/>
    </source>
</evidence>
<evidence type="ECO:0000256" key="3">
    <source>
        <dbReference type="ARBA" id="ARBA00022989"/>
    </source>
</evidence>
<dbReference type="PANTHER" id="PTHR23291:SF47">
    <property type="entry name" value="TRANSMEMBRANE BAX INHIBITOR MOTIF CONTAINING 7"/>
    <property type="match status" value="1"/>
</dbReference>
<feature type="transmembrane region" description="Helical" evidence="5">
    <location>
        <begin position="180"/>
        <end position="196"/>
    </location>
</feature>
<feature type="transmembrane region" description="Helical" evidence="5">
    <location>
        <begin position="68"/>
        <end position="86"/>
    </location>
</feature>
<comment type="similarity">
    <text evidence="5">Belongs to the BI1 family.</text>
</comment>
<keyword evidence="2 5" id="KW-0812">Transmembrane</keyword>